<evidence type="ECO:0000313" key="2">
    <source>
        <dbReference type="Proteomes" id="UP000472372"/>
    </source>
</evidence>
<accession>A0A6S6WGN3</accession>
<dbReference type="SUPFAM" id="SSF52047">
    <property type="entry name" value="RNI-like"/>
    <property type="match status" value="1"/>
</dbReference>
<dbReference type="AlphaFoldDB" id="A0A6S6WGN3"/>
<protein>
    <submittedName>
        <fullName evidence="1">Uncharacterized protein</fullName>
    </submittedName>
</protein>
<dbReference type="Gene3D" id="3.80.10.10">
    <property type="entry name" value="Ribonuclease Inhibitor"/>
    <property type="match status" value="1"/>
</dbReference>
<reference evidence="1" key="1">
    <citation type="submission" date="2021-02" db="EMBL/GenBank/DDBJ databases">
        <authorList>
            <person name="Syme A R."/>
            <person name="Syme A R."/>
            <person name="Moolhuijzen P."/>
        </authorList>
    </citation>
    <scope>NUCLEOTIDE SEQUENCE</scope>
    <source>
        <strain evidence="1">W1-1</strain>
    </source>
</reference>
<gene>
    <name evidence="1" type="ORF">PTTW11_10871</name>
</gene>
<organism evidence="1 2">
    <name type="scientific">Pyrenophora teres f. teres</name>
    <dbReference type="NCBI Taxonomy" id="97479"/>
    <lineage>
        <taxon>Eukaryota</taxon>
        <taxon>Fungi</taxon>
        <taxon>Dikarya</taxon>
        <taxon>Ascomycota</taxon>
        <taxon>Pezizomycotina</taxon>
        <taxon>Dothideomycetes</taxon>
        <taxon>Pleosporomycetidae</taxon>
        <taxon>Pleosporales</taxon>
        <taxon>Pleosporineae</taxon>
        <taxon>Pleosporaceae</taxon>
        <taxon>Pyrenophora</taxon>
    </lineage>
</organism>
<name>A0A6S6WGN3_9PLEO</name>
<evidence type="ECO:0000313" key="1">
    <source>
        <dbReference type="EMBL" id="CAE7216791.1"/>
    </source>
</evidence>
<sequence>MSQPSIPDDILHLLCEELANQEQFDTLFNCACSSRALAVPALTHLYKSHHLAPVRGGGEDLYGLPAATKLLTIQKWSILWRSIVASSLDATLFPYCRYIRSLDFRDLGYLLDDDQFRAKVSKQFFSGPLKQFEKTETGTNIKGRKYTRIKTADIIDAIGEVVTQHTPTLEIISGELQPGALVRWTPRLPRLQSLELWDGKPLEDELVHSSIYEHCPRFKSLMIYTWISVDNDQKFAKFLSSMRPNTLETLQTISDVKAGAKTFAALNNHGKSLADLRLCVSNDSIPHLSLLKGCTALKTLRIEDIHGSVDLEATAHDVFLKTVSWLRNCTDLQRLSFHKLQSGAAIITPVLLQDKIKLCSLEIDSYTLKDHRTFHKALVHQKSSLNVLFLSGDTEGMFRDDLDILVDSLRQLHQLWDLHLILPEVLRDEHLITIIADLTLLEDLYVSGLELNDVVLPHLASLPYLRTVTISGISKFTLEGLLDFITRLGPGNQGIRLSIDMADTDTLIPEEELNLVRESLMEMVGGTLEYMALRDPNVPEFESDSE</sequence>
<dbReference type="Proteomes" id="UP000472372">
    <property type="component" value="Chromosome 11"/>
</dbReference>
<dbReference type="InterPro" id="IPR032675">
    <property type="entry name" value="LRR_dom_sf"/>
</dbReference>
<dbReference type="EMBL" id="HG992987">
    <property type="protein sequence ID" value="CAE7216791.1"/>
    <property type="molecule type" value="Genomic_DNA"/>
</dbReference>
<proteinExistence type="predicted"/>